<feature type="region of interest" description="Disordered" evidence="1">
    <location>
        <begin position="252"/>
        <end position="283"/>
    </location>
</feature>
<protein>
    <submittedName>
        <fullName evidence="2">Uncharacterized protein</fullName>
    </submittedName>
</protein>
<feature type="compositionally biased region" description="Low complexity" evidence="1">
    <location>
        <begin position="1"/>
        <end position="14"/>
    </location>
</feature>
<feature type="region of interest" description="Disordered" evidence="1">
    <location>
        <begin position="1"/>
        <end position="154"/>
    </location>
</feature>
<feature type="compositionally biased region" description="Polar residues" evidence="1">
    <location>
        <begin position="274"/>
        <end position="283"/>
    </location>
</feature>
<dbReference type="AlphaFoldDB" id="A0AAV4AZ14"/>
<sequence length="298" mass="34385">MGSSSSKSGSNPPTKSKKEPPPKPVANVNKQESNERDVSVRQDRPLNVESNLHLSGPIAPIESNKNDSKTVDKDDPTKKSKNSKLFSNKSSAHNPTALQFEDDSDVDDDIDAVLKIPMSIEPSRKDRNKEKRNKKDKNNDKENFDSQQMSNDYNRNYYDQNMDMFSQKENEALPETYAQRLQRQQYKLQQDMLIREKTSIKNLRDWRQDDESDDEDISPRTGFDASKFRAANKGGDVKTDLFSTVKDDLQTPRYLQSSGQELDEVETHRREIESPNQHLPQYNQSELDLMRQLEEEIL</sequence>
<name>A0AAV4AZ14_9GAST</name>
<evidence type="ECO:0000256" key="1">
    <source>
        <dbReference type="SAM" id="MobiDB-lite"/>
    </source>
</evidence>
<feature type="compositionally biased region" description="Acidic residues" evidence="1">
    <location>
        <begin position="100"/>
        <end position="111"/>
    </location>
</feature>
<reference evidence="2 3" key="1">
    <citation type="journal article" date="2021" name="Elife">
        <title>Chloroplast acquisition without the gene transfer in kleptoplastic sea slugs, Plakobranchus ocellatus.</title>
        <authorList>
            <person name="Maeda T."/>
            <person name="Takahashi S."/>
            <person name="Yoshida T."/>
            <person name="Shimamura S."/>
            <person name="Takaki Y."/>
            <person name="Nagai Y."/>
            <person name="Toyoda A."/>
            <person name="Suzuki Y."/>
            <person name="Arimoto A."/>
            <person name="Ishii H."/>
            <person name="Satoh N."/>
            <person name="Nishiyama T."/>
            <person name="Hasebe M."/>
            <person name="Maruyama T."/>
            <person name="Minagawa J."/>
            <person name="Obokata J."/>
            <person name="Shigenobu S."/>
        </authorList>
    </citation>
    <scope>NUCLEOTIDE SEQUENCE [LARGE SCALE GENOMIC DNA]</scope>
</reference>
<dbReference type="Proteomes" id="UP000735302">
    <property type="component" value="Unassembled WGS sequence"/>
</dbReference>
<keyword evidence="3" id="KW-1185">Reference proteome</keyword>
<comment type="caution">
    <text evidence="2">The sequence shown here is derived from an EMBL/GenBank/DDBJ whole genome shotgun (WGS) entry which is preliminary data.</text>
</comment>
<gene>
    <name evidence="2" type="ORF">PoB_003858300</name>
</gene>
<accession>A0AAV4AZ14</accession>
<proteinExistence type="predicted"/>
<dbReference type="EMBL" id="BLXT01004371">
    <property type="protein sequence ID" value="GFO12078.1"/>
    <property type="molecule type" value="Genomic_DNA"/>
</dbReference>
<feature type="compositionally biased region" description="Basic and acidic residues" evidence="1">
    <location>
        <begin position="64"/>
        <end position="78"/>
    </location>
</feature>
<evidence type="ECO:0000313" key="3">
    <source>
        <dbReference type="Proteomes" id="UP000735302"/>
    </source>
</evidence>
<feature type="compositionally biased region" description="Basic and acidic residues" evidence="1">
    <location>
        <begin position="32"/>
        <end position="46"/>
    </location>
</feature>
<organism evidence="2 3">
    <name type="scientific">Plakobranchus ocellatus</name>
    <dbReference type="NCBI Taxonomy" id="259542"/>
    <lineage>
        <taxon>Eukaryota</taxon>
        <taxon>Metazoa</taxon>
        <taxon>Spiralia</taxon>
        <taxon>Lophotrochozoa</taxon>
        <taxon>Mollusca</taxon>
        <taxon>Gastropoda</taxon>
        <taxon>Heterobranchia</taxon>
        <taxon>Euthyneura</taxon>
        <taxon>Panpulmonata</taxon>
        <taxon>Sacoglossa</taxon>
        <taxon>Placobranchoidea</taxon>
        <taxon>Plakobranchidae</taxon>
        <taxon>Plakobranchus</taxon>
    </lineage>
</organism>
<evidence type="ECO:0000313" key="2">
    <source>
        <dbReference type="EMBL" id="GFO12078.1"/>
    </source>
</evidence>
<feature type="compositionally biased region" description="Polar residues" evidence="1">
    <location>
        <begin position="145"/>
        <end position="154"/>
    </location>
</feature>